<protein>
    <submittedName>
        <fullName evidence="5">Putative transcriptional regulator, MarR-family</fullName>
    </submittedName>
</protein>
<sequence length="174" mass="19320">MKSEGVVDYVDHIVDQWGVVDPDLDVSPLEVFGRLHRTYLLYSHIISETFEEYGINQAGFDVLASLKRAGKGASLTPSQLSEQALVTSGGVSLRLNRLEDAGLVERIRGRKDRRAVSVRLTESGEELIARVSRRHFAREAELLEGLDGVDRQQLAELLRKLFVSLDGDGDEQTG</sequence>
<dbReference type="OrthoDB" id="3216907at2"/>
<dbReference type="STRING" id="1404245.CGLY_01600"/>
<dbReference type="KEGG" id="cgy:CGLY_01600"/>
<gene>
    <name evidence="5" type="ORF">CGLY_01600</name>
</gene>
<organism evidence="5 6">
    <name type="scientific">Corynebacterium glyciniphilum AJ 3170</name>
    <dbReference type="NCBI Taxonomy" id="1404245"/>
    <lineage>
        <taxon>Bacteria</taxon>
        <taxon>Bacillati</taxon>
        <taxon>Actinomycetota</taxon>
        <taxon>Actinomycetes</taxon>
        <taxon>Mycobacteriales</taxon>
        <taxon>Corynebacteriaceae</taxon>
        <taxon>Corynebacterium</taxon>
    </lineage>
</organism>
<dbReference type="SUPFAM" id="SSF46785">
    <property type="entry name" value="Winged helix' DNA-binding domain"/>
    <property type="match status" value="1"/>
</dbReference>
<dbReference type="PANTHER" id="PTHR42756:SF1">
    <property type="entry name" value="TRANSCRIPTIONAL REPRESSOR OF EMRAB OPERON"/>
    <property type="match status" value="1"/>
</dbReference>
<dbReference type="Proteomes" id="UP000023703">
    <property type="component" value="Chromosome"/>
</dbReference>
<feature type="domain" description="HTH marR-type" evidence="4">
    <location>
        <begin position="28"/>
        <end position="163"/>
    </location>
</feature>
<accession>X5DI92</accession>
<dbReference type="RefSeq" id="WP_038545540.1">
    <property type="nucleotide sequence ID" value="NZ_CP006842.1"/>
</dbReference>
<evidence type="ECO:0000313" key="5">
    <source>
        <dbReference type="EMBL" id="AHW62768.1"/>
    </source>
</evidence>
<evidence type="ECO:0000256" key="2">
    <source>
        <dbReference type="ARBA" id="ARBA00023125"/>
    </source>
</evidence>
<dbReference type="PRINTS" id="PR00598">
    <property type="entry name" value="HTHMARR"/>
</dbReference>
<dbReference type="AlphaFoldDB" id="X5DI92"/>
<dbReference type="PROSITE" id="PS50995">
    <property type="entry name" value="HTH_MARR_2"/>
    <property type="match status" value="1"/>
</dbReference>
<dbReference type="CDD" id="cd00090">
    <property type="entry name" value="HTH_ARSR"/>
    <property type="match status" value="1"/>
</dbReference>
<dbReference type="HOGENOM" id="CLU_083287_27_5_11"/>
<reference evidence="5 6" key="1">
    <citation type="journal article" date="2015" name="Int. J. Syst. Evol. Microbiol.">
        <title>Revisiting Corynebacterium glyciniphilum (ex Kubota et al., 1972) sp. nov., nom. rev., isolated from putrefied banana.</title>
        <authorList>
            <person name="Al-Dilaimi A."/>
            <person name="Bednarz H."/>
            <person name="Lomker A."/>
            <person name="Niehaus K."/>
            <person name="Kalinowski J."/>
            <person name="Ruckert C."/>
        </authorList>
    </citation>
    <scope>NUCLEOTIDE SEQUENCE [LARGE SCALE GENOMIC DNA]</scope>
    <source>
        <strain evidence="5">AJ 3170</strain>
    </source>
</reference>
<evidence type="ECO:0000259" key="4">
    <source>
        <dbReference type="PROSITE" id="PS50995"/>
    </source>
</evidence>
<dbReference type="GO" id="GO:0003700">
    <property type="term" value="F:DNA-binding transcription factor activity"/>
    <property type="evidence" value="ECO:0007669"/>
    <property type="project" value="InterPro"/>
</dbReference>
<dbReference type="InterPro" id="IPR036390">
    <property type="entry name" value="WH_DNA-bd_sf"/>
</dbReference>
<dbReference type="SMART" id="SM00347">
    <property type="entry name" value="HTH_MARR"/>
    <property type="match status" value="1"/>
</dbReference>
<dbReference type="Gene3D" id="1.10.10.10">
    <property type="entry name" value="Winged helix-like DNA-binding domain superfamily/Winged helix DNA-binding domain"/>
    <property type="match status" value="1"/>
</dbReference>
<dbReference type="PANTHER" id="PTHR42756">
    <property type="entry name" value="TRANSCRIPTIONAL REGULATOR, MARR"/>
    <property type="match status" value="1"/>
</dbReference>
<dbReference type="Pfam" id="PF12802">
    <property type="entry name" value="MarR_2"/>
    <property type="match status" value="1"/>
</dbReference>
<dbReference type="InterPro" id="IPR036388">
    <property type="entry name" value="WH-like_DNA-bd_sf"/>
</dbReference>
<keyword evidence="1" id="KW-0805">Transcription regulation</keyword>
<dbReference type="InterPro" id="IPR000835">
    <property type="entry name" value="HTH_MarR-typ"/>
</dbReference>
<name>X5DI92_9CORY</name>
<dbReference type="EMBL" id="CP006842">
    <property type="protein sequence ID" value="AHW62768.1"/>
    <property type="molecule type" value="Genomic_DNA"/>
</dbReference>
<keyword evidence="2" id="KW-0238">DNA-binding</keyword>
<evidence type="ECO:0000256" key="3">
    <source>
        <dbReference type="ARBA" id="ARBA00023163"/>
    </source>
</evidence>
<evidence type="ECO:0000313" key="6">
    <source>
        <dbReference type="Proteomes" id="UP000023703"/>
    </source>
</evidence>
<keyword evidence="3" id="KW-0804">Transcription</keyword>
<dbReference type="GO" id="GO:0003677">
    <property type="term" value="F:DNA binding"/>
    <property type="evidence" value="ECO:0007669"/>
    <property type="project" value="UniProtKB-KW"/>
</dbReference>
<evidence type="ECO:0000256" key="1">
    <source>
        <dbReference type="ARBA" id="ARBA00023015"/>
    </source>
</evidence>
<keyword evidence="6" id="KW-1185">Reference proteome</keyword>
<proteinExistence type="predicted"/>
<dbReference type="eggNOG" id="COG1846">
    <property type="taxonomic scope" value="Bacteria"/>
</dbReference>
<dbReference type="InterPro" id="IPR011991">
    <property type="entry name" value="ArsR-like_HTH"/>
</dbReference>